<dbReference type="InterPro" id="IPR001650">
    <property type="entry name" value="Helicase_C-like"/>
</dbReference>
<dbReference type="PROSITE" id="PS51194">
    <property type="entry name" value="HELICASE_CTER"/>
    <property type="match status" value="1"/>
</dbReference>
<dbReference type="EC" id="5.6.2.4" evidence="8"/>
<evidence type="ECO:0000256" key="3">
    <source>
        <dbReference type="ARBA" id="ARBA00022801"/>
    </source>
</evidence>
<evidence type="ECO:0000259" key="10">
    <source>
        <dbReference type="PROSITE" id="PS51192"/>
    </source>
</evidence>
<dbReference type="CDD" id="cd18789">
    <property type="entry name" value="SF2_C_XPB"/>
    <property type="match status" value="1"/>
</dbReference>
<reference evidence="12 13" key="1">
    <citation type="journal article" date="2019" name="Appl. Environ. Microbiol.">
        <title>Environmental Evidence and Genomic Insight of Iron-oxidizing Bacteria Preference Towards More Corrosion Resistant Stainless Steel at Higher Salinities.</title>
        <authorList>
            <person name="Garrison C.E."/>
            <person name="Price K.A."/>
            <person name="Field E.K."/>
        </authorList>
    </citation>
    <scope>NUCLEOTIDE SEQUENCE [LARGE SCALE GENOMIC DNA]</scope>
    <source>
        <strain evidence="12 13">P3</strain>
    </source>
</reference>
<dbReference type="PANTHER" id="PTHR11274">
    <property type="entry name" value="RAD25/XP-B DNA REPAIR HELICASE"/>
    <property type="match status" value="1"/>
</dbReference>
<keyword evidence="5" id="KW-0067">ATP-binding</keyword>
<dbReference type="GO" id="GO:0003677">
    <property type="term" value="F:DNA binding"/>
    <property type="evidence" value="ECO:0007669"/>
    <property type="project" value="InterPro"/>
</dbReference>
<dbReference type="InterPro" id="IPR050615">
    <property type="entry name" value="ATP-dep_DNA_Helicase"/>
</dbReference>
<keyword evidence="2" id="KW-0547">Nucleotide-binding</keyword>
<proteinExistence type="inferred from homology"/>
<comment type="catalytic activity">
    <reaction evidence="7">
        <text>Couples ATP hydrolysis with the unwinding of duplex DNA by translocating in the 3'-5' direction.</text>
        <dbReference type="EC" id="5.6.2.4"/>
    </reaction>
</comment>
<dbReference type="PANTHER" id="PTHR11274:SF0">
    <property type="entry name" value="GENERAL TRANSCRIPTION AND DNA REPAIR FACTOR IIH HELICASE SUBUNIT XPB"/>
    <property type="match status" value="1"/>
</dbReference>
<evidence type="ECO:0000256" key="2">
    <source>
        <dbReference type="ARBA" id="ARBA00022741"/>
    </source>
</evidence>
<dbReference type="Pfam" id="PF04851">
    <property type="entry name" value="ResIII"/>
    <property type="match status" value="1"/>
</dbReference>
<dbReference type="SMART" id="SM00490">
    <property type="entry name" value="HELICc"/>
    <property type="match status" value="1"/>
</dbReference>
<keyword evidence="3" id="KW-0378">Hydrolase</keyword>
<organism evidence="12 13">
    <name type="scientific">Mariprofundus erugo</name>
    <dbReference type="NCBI Taxonomy" id="2528639"/>
    <lineage>
        <taxon>Bacteria</taxon>
        <taxon>Pseudomonadati</taxon>
        <taxon>Pseudomonadota</taxon>
        <taxon>Candidatius Mariprofundia</taxon>
        <taxon>Mariprofundales</taxon>
        <taxon>Mariprofundaceae</taxon>
        <taxon>Mariprofundus</taxon>
    </lineage>
</organism>
<dbReference type="PRINTS" id="PR00851">
    <property type="entry name" value="XRODRMPGMNTB"/>
</dbReference>
<evidence type="ECO:0000256" key="4">
    <source>
        <dbReference type="ARBA" id="ARBA00022806"/>
    </source>
</evidence>
<accession>A0A5R9GYD0</accession>
<dbReference type="GO" id="GO:0005524">
    <property type="term" value="F:ATP binding"/>
    <property type="evidence" value="ECO:0007669"/>
    <property type="project" value="UniProtKB-KW"/>
</dbReference>
<dbReference type="PROSITE" id="PS51192">
    <property type="entry name" value="HELICASE_ATP_BIND_1"/>
    <property type="match status" value="1"/>
</dbReference>
<keyword evidence="4 12" id="KW-0347">Helicase</keyword>
<name>A0A5R9GYD0_9PROT</name>
<comment type="caution">
    <text evidence="12">The sequence shown here is derived from an EMBL/GenBank/DDBJ whole genome shotgun (WGS) entry which is preliminary data.</text>
</comment>
<keyword evidence="13" id="KW-1185">Reference proteome</keyword>
<dbReference type="InterPro" id="IPR032438">
    <property type="entry name" value="ERCC3_RAD25_C"/>
</dbReference>
<dbReference type="NCBIfam" id="NF045503">
    <property type="entry name" value="repair_heli_XPB"/>
    <property type="match status" value="1"/>
</dbReference>
<dbReference type="Gene3D" id="3.40.50.300">
    <property type="entry name" value="P-loop containing nucleotide triphosphate hydrolases"/>
    <property type="match status" value="2"/>
</dbReference>
<dbReference type="RefSeq" id="WP_138237888.1">
    <property type="nucleotide sequence ID" value="NZ_VBRY01000001.1"/>
</dbReference>
<dbReference type="InterPro" id="IPR014001">
    <property type="entry name" value="Helicase_ATP-bd"/>
</dbReference>
<feature type="domain" description="Helicase C-terminal" evidence="11">
    <location>
        <begin position="411"/>
        <end position="553"/>
    </location>
</feature>
<comment type="catalytic activity">
    <reaction evidence="9">
        <text>ATP + H2O = ADP + phosphate + H(+)</text>
        <dbReference type="Rhea" id="RHEA:13065"/>
        <dbReference type="ChEBI" id="CHEBI:15377"/>
        <dbReference type="ChEBI" id="CHEBI:15378"/>
        <dbReference type="ChEBI" id="CHEBI:30616"/>
        <dbReference type="ChEBI" id="CHEBI:43474"/>
        <dbReference type="ChEBI" id="CHEBI:456216"/>
        <dbReference type="EC" id="5.6.2.4"/>
    </reaction>
</comment>
<keyword evidence="6" id="KW-0413">Isomerase</keyword>
<evidence type="ECO:0000256" key="7">
    <source>
        <dbReference type="ARBA" id="ARBA00034617"/>
    </source>
</evidence>
<sequence length="554" mass="61834">MSYHPERPLIVQGDHSLLLETHNRYFSDARDAIAPFAELEKSPEHIHTYRLHPLSLWNAAAAGYTLEQAEAALHRFSKYAIPANVLEEMRSSFARYGQLVLSKDDEQTLRLTVHDPYIAARIVHEKSVVAHIRQQLADHLFLVDPDQRGPLKHALIKLGFPVDDQAGFHDAPVFHITLRKQTLSSNQPLALRHYQQSAVDAFVAGGSHGVVVLACGAGKTLVGMAAMARIGMQTLIITPNTAAAHQWRAELLDKTEVSEAQLGEYTGNRKEILPITIATYQMLSWRPERDGDMPHMELITKHAWGLIIFDEVHVLPAPVFRALSAIQARRRLGLTATLIREDGLERDVFSLIGPKRYDLPWRQLEASGHIAKAHCIEIRVAMSPDAHFAHAVAEDRRKAYRIAAENSIKVEVTQALVVKHAGEGILVIGQYLEQLQRIAEHLGAPLISGRMSSGERERLYAAFRSGELNLLVVSRVANYAIDLPGASVAIQVSGSFGSRQEEAQRLGRILRPKSGPAFFYTLVSNDSEELKFAINRQRFLAEQGYDYLIEAWKG</sequence>
<dbReference type="InterPro" id="IPR032830">
    <property type="entry name" value="XPB/Ssl2_N"/>
</dbReference>
<dbReference type="Proteomes" id="UP000306585">
    <property type="component" value="Unassembled WGS sequence"/>
</dbReference>
<dbReference type="InterPro" id="IPR027417">
    <property type="entry name" value="P-loop_NTPase"/>
</dbReference>
<dbReference type="InterPro" id="IPR006935">
    <property type="entry name" value="Helicase/UvrB_N"/>
</dbReference>
<comment type="similarity">
    <text evidence="1">Belongs to the helicase family. RAD25/XPB subfamily.</text>
</comment>
<dbReference type="EMBL" id="VBRY01000001">
    <property type="protein sequence ID" value="TLS69073.1"/>
    <property type="molecule type" value="Genomic_DNA"/>
</dbReference>
<protein>
    <recommendedName>
        <fullName evidence="8">DNA 3'-5' helicase</fullName>
        <ecNumber evidence="8">5.6.2.4</ecNumber>
    </recommendedName>
</protein>
<feature type="domain" description="Helicase ATP-binding" evidence="10">
    <location>
        <begin position="200"/>
        <end position="356"/>
    </location>
</feature>
<evidence type="ECO:0000313" key="12">
    <source>
        <dbReference type="EMBL" id="TLS69073.1"/>
    </source>
</evidence>
<evidence type="ECO:0000256" key="1">
    <source>
        <dbReference type="ARBA" id="ARBA00006637"/>
    </source>
</evidence>
<evidence type="ECO:0000256" key="5">
    <source>
        <dbReference type="ARBA" id="ARBA00022840"/>
    </source>
</evidence>
<dbReference type="Pfam" id="PF16203">
    <property type="entry name" value="ERCC3_RAD25_C"/>
    <property type="match status" value="1"/>
</dbReference>
<dbReference type="SUPFAM" id="SSF52540">
    <property type="entry name" value="P-loop containing nucleoside triphosphate hydrolases"/>
    <property type="match status" value="2"/>
</dbReference>
<dbReference type="AlphaFoldDB" id="A0A5R9GYD0"/>
<evidence type="ECO:0000313" key="13">
    <source>
        <dbReference type="Proteomes" id="UP000306585"/>
    </source>
</evidence>
<evidence type="ECO:0000259" key="11">
    <source>
        <dbReference type="PROSITE" id="PS51194"/>
    </source>
</evidence>
<dbReference type="GO" id="GO:0043138">
    <property type="term" value="F:3'-5' DNA helicase activity"/>
    <property type="evidence" value="ECO:0007669"/>
    <property type="project" value="UniProtKB-EC"/>
</dbReference>
<gene>
    <name evidence="12" type="ORF">FEF65_00830</name>
</gene>
<dbReference type="GO" id="GO:0016787">
    <property type="term" value="F:hydrolase activity"/>
    <property type="evidence" value="ECO:0007669"/>
    <property type="project" value="UniProtKB-KW"/>
</dbReference>
<evidence type="ECO:0000256" key="6">
    <source>
        <dbReference type="ARBA" id="ARBA00023235"/>
    </source>
</evidence>
<dbReference type="Pfam" id="PF13625">
    <property type="entry name" value="Helicase_C_3"/>
    <property type="match status" value="1"/>
</dbReference>
<dbReference type="SMART" id="SM00487">
    <property type="entry name" value="DEXDc"/>
    <property type="match status" value="1"/>
</dbReference>
<evidence type="ECO:0000256" key="8">
    <source>
        <dbReference type="ARBA" id="ARBA00034808"/>
    </source>
</evidence>
<evidence type="ECO:0000256" key="9">
    <source>
        <dbReference type="ARBA" id="ARBA00048988"/>
    </source>
</evidence>